<dbReference type="GeneTree" id="ENSGT00940000164964"/>
<feature type="compositionally biased region" description="Pro residues" evidence="2">
    <location>
        <begin position="158"/>
        <end position="172"/>
    </location>
</feature>
<feature type="compositionally biased region" description="Low complexity" evidence="2">
    <location>
        <begin position="141"/>
        <end position="157"/>
    </location>
</feature>
<dbReference type="AlphaFoldDB" id="A0A4W5RJ65"/>
<feature type="region of interest" description="Disordered" evidence="2">
    <location>
        <begin position="134"/>
        <end position="179"/>
    </location>
</feature>
<keyword evidence="5" id="KW-1185">Reference proteome</keyword>
<keyword evidence="1" id="KW-0175">Coiled coil</keyword>
<sequence length="292" mass="33302">MPSGCVWVCLGVSRSVGLAELNSLLRGQLSQSGQVNEALREDLCKLTTDWSKAVEEAGLREMEWQTEKEQLTGHVDRGQSRLMSIWGDVVTLRRHCHTVKTATDRDLWELRAEFSRLSSSLLSHCGSVVSLSLRPSDPTTSLHPAPRSASAPPHSSTPGPPPLSSTPGPPPLSSTLGPLFLQDLDHDQKEREREREETERELTELRSFYEAETLHLNNRISELSRTIQDQKKERQEEERKMERGMALEKKEEREKERQRNTERTLECVYQAVLKLVRLTAQIRIYRESIQTP</sequence>
<evidence type="ECO:0000256" key="1">
    <source>
        <dbReference type="ARBA" id="ARBA00023054"/>
    </source>
</evidence>
<evidence type="ECO:0000313" key="4">
    <source>
        <dbReference type="Ensembl" id="ENSHHUP00000084434.1"/>
    </source>
</evidence>
<dbReference type="Ensembl" id="ENSHHUT00000087078.1">
    <property type="protein sequence ID" value="ENSHHUP00000084434.1"/>
    <property type="gene ID" value="ENSHHUG00000048963.1"/>
</dbReference>
<protein>
    <recommendedName>
        <fullName evidence="3">Rootletin-like coiled-coil domain-containing protein</fullName>
    </recommendedName>
</protein>
<proteinExistence type="predicted"/>
<feature type="compositionally biased region" description="Basic and acidic residues" evidence="2">
    <location>
        <begin position="228"/>
        <end position="262"/>
    </location>
</feature>
<dbReference type="Pfam" id="PF15035">
    <property type="entry name" value="Rootletin"/>
    <property type="match status" value="1"/>
</dbReference>
<evidence type="ECO:0000259" key="3">
    <source>
        <dbReference type="Pfam" id="PF15035"/>
    </source>
</evidence>
<reference evidence="5" key="1">
    <citation type="submission" date="2018-06" db="EMBL/GenBank/DDBJ databases">
        <title>Genome assembly of Danube salmon.</title>
        <authorList>
            <person name="Macqueen D.J."/>
            <person name="Gundappa M.K."/>
        </authorList>
    </citation>
    <scope>NUCLEOTIDE SEQUENCE [LARGE SCALE GENOMIC DNA]</scope>
</reference>
<organism evidence="4 5">
    <name type="scientific">Hucho hucho</name>
    <name type="common">huchen</name>
    <dbReference type="NCBI Taxonomy" id="62062"/>
    <lineage>
        <taxon>Eukaryota</taxon>
        <taxon>Metazoa</taxon>
        <taxon>Chordata</taxon>
        <taxon>Craniata</taxon>
        <taxon>Vertebrata</taxon>
        <taxon>Euteleostomi</taxon>
        <taxon>Actinopterygii</taxon>
        <taxon>Neopterygii</taxon>
        <taxon>Teleostei</taxon>
        <taxon>Protacanthopterygii</taxon>
        <taxon>Salmoniformes</taxon>
        <taxon>Salmonidae</taxon>
        <taxon>Salmoninae</taxon>
        <taxon>Hucho</taxon>
    </lineage>
</organism>
<dbReference type="Proteomes" id="UP000314982">
    <property type="component" value="Unassembled WGS sequence"/>
</dbReference>
<dbReference type="STRING" id="62062.ENSHHUP00000084434"/>
<name>A0A4W5RJ65_9TELE</name>
<reference evidence="4" key="2">
    <citation type="submission" date="2025-08" db="UniProtKB">
        <authorList>
            <consortium name="Ensembl"/>
        </authorList>
    </citation>
    <scope>IDENTIFICATION</scope>
</reference>
<accession>A0A4W5RJ65</accession>
<evidence type="ECO:0000313" key="5">
    <source>
        <dbReference type="Proteomes" id="UP000314982"/>
    </source>
</evidence>
<feature type="domain" description="Rootletin-like coiled-coil" evidence="3">
    <location>
        <begin position="14"/>
        <end position="118"/>
    </location>
</feature>
<reference evidence="4" key="3">
    <citation type="submission" date="2025-09" db="UniProtKB">
        <authorList>
            <consortium name="Ensembl"/>
        </authorList>
    </citation>
    <scope>IDENTIFICATION</scope>
</reference>
<evidence type="ECO:0000256" key="2">
    <source>
        <dbReference type="SAM" id="MobiDB-lite"/>
    </source>
</evidence>
<dbReference type="InterPro" id="IPR055167">
    <property type="entry name" value="Rootletin-like_CC"/>
</dbReference>
<feature type="region of interest" description="Disordered" evidence="2">
    <location>
        <begin position="226"/>
        <end position="262"/>
    </location>
</feature>